<evidence type="ECO:0000256" key="2">
    <source>
        <dbReference type="SAM" id="Phobius"/>
    </source>
</evidence>
<evidence type="ECO:0000256" key="1">
    <source>
        <dbReference type="SAM" id="MobiDB-lite"/>
    </source>
</evidence>
<keyword evidence="2" id="KW-1133">Transmembrane helix</keyword>
<protein>
    <submittedName>
        <fullName evidence="3">Uncharacterized protein</fullName>
    </submittedName>
</protein>
<proteinExistence type="predicted"/>
<feature type="compositionally biased region" description="Low complexity" evidence="1">
    <location>
        <begin position="39"/>
        <end position="68"/>
    </location>
</feature>
<feature type="region of interest" description="Disordered" evidence="1">
    <location>
        <begin position="34"/>
        <end position="68"/>
    </location>
</feature>
<feature type="transmembrane region" description="Helical" evidence="2">
    <location>
        <begin position="585"/>
        <end position="605"/>
    </location>
</feature>
<keyword evidence="2" id="KW-0472">Membrane</keyword>
<feature type="transmembrane region" description="Helical" evidence="2">
    <location>
        <begin position="611"/>
        <end position="637"/>
    </location>
</feature>
<keyword evidence="4" id="KW-1185">Reference proteome</keyword>
<reference evidence="3 4" key="1">
    <citation type="submission" date="2018-11" db="EMBL/GenBank/DDBJ databases">
        <authorList>
            <consortium name="Pathogen Informatics"/>
        </authorList>
    </citation>
    <scope>NUCLEOTIDE SEQUENCE [LARGE SCALE GENOMIC DNA]</scope>
    <source>
        <strain>Denwood</strain>
        <strain evidence="4">Zambia</strain>
    </source>
</reference>
<dbReference type="Proteomes" id="UP000269396">
    <property type="component" value="Unassembled WGS sequence"/>
</dbReference>
<feature type="region of interest" description="Disordered" evidence="1">
    <location>
        <begin position="80"/>
        <end position="124"/>
    </location>
</feature>
<dbReference type="EMBL" id="UZAL01029437">
    <property type="protein sequence ID" value="VDP48205.1"/>
    <property type="molecule type" value="Genomic_DNA"/>
</dbReference>
<accession>A0A183P430</accession>
<sequence length="685" mass="78284">MNRGYLAYYFIPLVSFWFTVTMIVCVIFPRVSGQKVSENQNNRDNIDCNDNNSNHNITSNHNNNNALSTHANNVTNMTTTPIPSTTASTSIPSNATATSTATTNNSYNYNQSDDEIYSHQSPRRSSLNMNKSFLLPTSSPSSLLSSTDTVIGEISDYIPCHSSSSRKLTAPINYNLHKGHYKALSLGTGFDLCQNYSLTTTDTDSSVPCNPQFCHYQANQKLVGHRLHRSVVKSRGRLGPPLTEDLIRKFQCIVLPLKKKISPATSSTMSATTTITTNKKRMVIMNQKLKQPLDSTTNTTIITTSTTNKCRRYFKSICFIHCSRIRLTYVLMIIKFIGLICFIESLYRSRGFFHWLFFSGPQKYIFQYHREYTPSAQKDVTNNDEKIWFFRWSIDRYSAVYGMIFAFLCESLRQIGVLEDTIDDNSGDNYAFAGYLQGIKQSDEIRYSRLPLSSKNYNLTTTVATNNNDDNHSSDVNNHKINNDDMDTDYHKRLQKANHKTFHCQNDYNDESYEYLNHSTSYEIKHYDNIFNLTVQYSNHLQKPMNSTNNLSSSSSSSTLLSHLNEHNNEISYFSMLIYKCFSPLGLTVLGIIGLMLFIAQYHIWLSADAYGILVLLPGFPLINLTLTSFIFICICHEVHILTRRLQNYIIPNSPLKLVRNILIFTLVFHLITNSTLQMIQWDFS</sequence>
<gene>
    <name evidence="3" type="ORF">SMTD_LOCUS9116</name>
</gene>
<keyword evidence="2" id="KW-0812">Transmembrane</keyword>
<dbReference type="AlphaFoldDB" id="A0A183P430"/>
<feature type="transmembrane region" description="Helical" evidence="2">
    <location>
        <begin position="7"/>
        <end position="29"/>
    </location>
</feature>
<feature type="compositionally biased region" description="Low complexity" evidence="1">
    <location>
        <begin position="80"/>
        <end position="106"/>
    </location>
</feature>
<dbReference type="Pfam" id="PF07779">
    <property type="entry name" value="Cas1_AcylT"/>
    <property type="match status" value="3"/>
</dbReference>
<dbReference type="InterPro" id="IPR012419">
    <property type="entry name" value="Cas1_AcylTrans_dom"/>
</dbReference>
<name>A0A183P430_9TREM</name>
<evidence type="ECO:0000313" key="3">
    <source>
        <dbReference type="EMBL" id="VDP48205.1"/>
    </source>
</evidence>
<evidence type="ECO:0000313" key="4">
    <source>
        <dbReference type="Proteomes" id="UP000269396"/>
    </source>
</evidence>
<organism evidence="3 4">
    <name type="scientific">Schistosoma mattheei</name>
    <dbReference type="NCBI Taxonomy" id="31246"/>
    <lineage>
        <taxon>Eukaryota</taxon>
        <taxon>Metazoa</taxon>
        <taxon>Spiralia</taxon>
        <taxon>Lophotrochozoa</taxon>
        <taxon>Platyhelminthes</taxon>
        <taxon>Trematoda</taxon>
        <taxon>Digenea</taxon>
        <taxon>Strigeidida</taxon>
        <taxon>Schistosomatoidea</taxon>
        <taxon>Schistosomatidae</taxon>
        <taxon>Schistosoma</taxon>
    </lineage>
</organism>
<feature type="transmembrane region" description="Helical" evidence="2">
    <location>
        <begin position="658"/>
        <end position="680"/>
    </location>
</feature>
<feature type="transmembrane region" description="Helical" evidence="2">
    <location>
        <begin position="327"/>
        <end position="347"/>
    </location>
</feature>